<dbReference type="PROSITE" id="PS51318">
    <property type="entry name" value="TAT"/>
    <property type="match status" value="1"/>
</dbReference>
<evidence type="ECO:0000313" key="4">
    <source>
        <dbReference type="EMBL" id="PHN08536.1"/>
    </source>
</evidence>
<accession>A0A2D0NJJ4</accession>
<dbReference type="SUPFAM" id="SSF51735">
    <property type="entry name" value="NAD(P)-binding Rossmann-fold domains"/>
    <property type="match status" value="1"/>
</dbReference>
<dbReference type="GO" id="GO:0000166">
    <property type="term" value="F:nucleotide binding"/>
    <property type="evidence" value="ECO:0007669"/>
    <property type="project" value="InterPro"/>
</dbReference>
<dbReference type="SUPFAM" id="SSF55347">
    <property type="entry name" value="Glyceraldehyde-3-phosphate dehydrogenase-like, C-terminal domain"/>
    <property type="match status" value="1"/>
</dbReference>
<evidence type="ECO:0000256" key="1">
    <source>
        <dbReference type="ARBA" id="ARBA00023002"/>
    </source>
</evidence>
<dbReference type="PANTHER" id="PTHR43818:SF11">
    <property type="entry name" value="BCDNA.GH03377"/>
    <property type="match status" value="1"/>
</dbReference>
<dbReference type="InterPro" id="IPR006311">
    <property type="entry name" value="TAT_signal"/>
</dbReference>
<dbReference type="AlphaFoldDB" id="A0A2D0NJJ4"/>
<keyword evidence="1" id="KW-0560">Oxidoreductase</keyword>
<reference evidence="4 5" key="1">
    <citation type="submission" date="2017-10" db="EMBL/GenBank/DDBJ databases">
        <title>The draft genome sequence of Lewinella nigricans NBRC 102662.</title>
        <authorList>
            <person name="Wang K."/>
        </authorList>
    </citation>
    <scope>NUCLEOTIDE SEQUENCE [LARGE SCALE GENOMIC DNA]</scope>
    <source>
        <strain evidence="4 5">NBRC 102662</strain>
    </source>
</reference>
<name>A0A2D0NJJ4_FLAN2</name>
<feature type="domain" description="Gfo/Idh/MocA-like oxidoreductase N-terminal" evidence="3">
    <location>
        <begin position="50"/>
        <end position="169"/>
    </location>
</feature>
<feature type="signal peptide" evidence="2">
    <location>
        <begin position="1"/>
        <end position="28"/>
    </location>
</feature>
<proteinExistence type="predicted"/>
<dbReference type="Proteomes" id="UP000223913">
    <property type="component" value="Unassembled WGS sequence"/>
</dbReference>
<dbReference type="InterPro" id="IPR050463">
    <property type="entry name" value="Gfo/Idh/MocA_oxidrdct_glycsds"/>
</dbReference>
<dbReference type="OrthoDB" id="9771072at2"/>
<keyword evidence="5" id="KW-1185">Reference proteome</keyword>
<organism evidence="4 5">
    <name type="scientific">Flavilitoribacter nigricans (strain ATCC 23147 / DSM 23189 / NBRC 102662 / NCIMB 1420 / SS-2)</name>
    <name type="common">Lewinella nigricans</name>
    <dbReference type="NCBI Taxonomy" id="1122177"/>
    <lineage>
        <taxon>Bacteria</taxon>
        <taxon>Pseudomonadati</taxon>
        <taxon>Bacteroidota</taxon>
        <taxon>Saprospiria</taxon>
        <taxon>Saprospirales</taxon>
        <taxon>Lewinellaceae</taxon>
        <taxon>Flavilitoribacter</taxon>
    </lineage>
</organism>
<dbReference type="Gene3D" id="3.30.360.10">
    <property type="entry name" value="Dihydrodipicolinate Reductase, domain 2"/>
    <property type="match status" value="1"/>
</dbReference>
<dbReference type="PANTHER" id="PTHR43818">
    <property type="entry name" value="BCDNA.GH03377"/>
    <property type="match status" value="1"/>
</dbReference>
<evidence type="ECO:0000313" key="5">
    <source>
        <dbReference type="Proteomes" id="UP000223913"/>
    </source>
</evidence>
<sequence>MSKSRRAFIRKMGAGLVTAGFSSNLLLAENTQSIPLAQLLSRSYGPNDTIRLGAIGMGIMGFSNCRTALQLPGVELVAVCDLYDGRLEHSKEVFGDHLFTTRDYREILSRQDIDAVIIATSDHWHDHISIAAMKAGKHVYCEKPMVHHLDEGHAVIKAQKETGQVFQVGSQRVSSIVYHKARDLMADGVIGDLVLVEVWYDRHSALGAWQYSIPPDASPETIDWQGFLGDAPKHPFDKTRFFRWRNYRDYGTGVAGDLFVHLFSGVHTILQSHGPNRIYSSGGLRYWKDGRDVPDVILGIYDYPETDQHPAFNLQLRSNFVDGGGGGSKFRFVGSEGIMELTGRAITVKRRKLPTAPGYGGWDSFNTFTEATQKAYKEWYESHYPDEPRMSEPDELKYEAPQGYSDSLDHWATFLAGIRNNHPIIEDASFGLRAAGPSLASNKSYFEQRVINWDPDRMLVMEEG</sequence>
<protein>
    <submittedName>
        <fullName evidence="4">Oxidoreductase</fullName>
    </submittedName>
</protein>
<gene>
    <name evidence="4" type="ORF">CRP01_01080</name>
</gene>
<dbReference type="InterPro" id="IPR036291">
    <property type="entry name" value="NAD(P)-bd_dom_sf"/>
</dbReference>
<comment type="caution">
    <text evidence="4">The sequence shown here is derived from an EMBL/GenBank/DDBJ whole genome shotgun (WGS) entry which is preliminary data.</text>
</comment>
<evidence type="ECO:0000259" key="3">
    <source>
        <dbReference type="Pfam" id="PF01408"/>
    </source>
</evidence>
<evidence type="ECO:0000256" key="2">
    <source>
        <dbReference type="SAM" id="SignalP"/>
    </source>
</evidence>
<dbReference type="GO" id="GO:0016491">
    <property type="term" value="F:oxidoreductase activity"/>
    <property type="evidence" value="ECO:0007669"/>
    <property type="project" value="UniProtKB-KW"/>
</dbReference>
<dbReference type="RefSeq" id="WP_099148127.1">
    <property type="nucleotide sequence ID" value="NZ_PDUD01000001.1"/>
</dbReference>
<keyword evidence="2" id="KW-0732">Signal</keyword>
<dbReference type="EMBL" id="PDUD01000001">
    <property type="protein sequence ID" value="PHN08536.1"/>
    <property type="molecule type" value="Genomic_DNA"/>
</dbReference>
<dbReference type="InterPro" id="IPR000683">
    <property type="entry name" value="Gfo/Idh/MocA-like_OxRdtase_N"/>
</dbReference>
<dbReference type="Gene3D" id="3.40.50.720">
    <property type="entry name" value="NAD(P)-binding Rossmann-like Domain"/>
    <property type="match status" value="1"/>
</dbReference>
<feature type="chain" id="PRO_5012112885" evidence="2">
    <location>
        <begin position="29"/>
        <end position="464"/>
    </location>
</feature>
<dbReference type="Pfam" id="PF01408">
    <property type="entry name" value="GFO_IDH_MocA"/>
    <property type="match status" value="1"/>
</dbReference>